<dbReference type="InterPro" id="IPR000667">
    <property type="entry name" value="Peptidase_S13"/>
</dbReference>
<dbReference type="PANTHER" id="PTHR30023">
    <property type="entry name" value="D-ALANYL-D-ALANINE CARBOXYPEPTIDASE"/>
    <property type="match status" value="1"/>
</dbReference>
<dbReference type="NCBIfam" id="TIGR00666">
    <property type="entry name" value="PBP4"/>
    <property type="match status" value="1"/>
</dbReference>
<dbReference type="MEROPS" id="S13.003"/>
<keyword evidence="2" id="KW-0378">Hydrolase</keyword>
<dbReference type="PATRIC" id="fig|1286631.3.peg.2975"/>
<dbReference type="PRINTS" id="PR00922">
    <property type="entry name" value="DADACBPTASE3"/>
</dbReference>
<comment type="caution">
    <text evidence="3">The sequence shown here is derived from an EMBL/GenBank/DDBJ whole genome shotgun (WGS) entry which is preliminary data.</text>
</comment>
<dbReference type="Proteomes" id="UP000026714">
    <property type="component" value="Unassembled WGS sequence"/>
</dbReference>
<evidence type="ECO:0000313" key="4">
    <source>
        <dbReference type="Proteomes" id="UP000026714"/>
    </source>
</evidence>
<dbReference type="Pfam" id="PF02113">
    <property type="entry name" value="Peptidase_S13"/>
    <property type="match status" value="1"/>
</dbReference>
<dbReference type="EMBL" id="AZRA01000085">
    <property type="protein sequence ID" value="KDB51358.1"/>
    <property type="molecule type" value="Genomic_DNA"/>
</dbReference>
<dbReference type="Gene3D" id="3.50.80.20">
    <property type="entry name" value="D-Ala-D-Ala carboxypeptidase C, peptidase S13"/>
    <property type="match status" value="1"/>
</dbReference>
<keyword evidence="4" id="KW-1185">Reference proteome</keyword>
<proteinExistence type="inferred from homology"/>
<accession>A0A059KJS3</accession>
<dbReference type="STRING" id="34103.SAMN05421778_103252"/>
<dbReference type="InterPro" id="IPR012338">
    <property type="entry name" value="Beta-lactam/transpept-like"/>
</dbReference>
<evidence type="ECO:0000256" key="2">
    <source>
        <dbReference type="ARBA" id="ARBA00022801"/>
    </source>
</evidence>
<evidence type="ECO:0000256" key="1">
    <source>
        <dbReference type="ARBA" id="ARBA00006096"/>
    </source>
</evidence>
<protein>
    <recommendedName>
        <fullName evidence="5">D-alanyl-D-alanine carboxypeptidase/D-alanyl-D-alanine-endopeptidase</fullName>
    </recommendedName>
</protein>
<organism evidence="3 4">
    <name type="scientific">Sphaerotilus natans subsp. natans DSM 6575</name>
    <dbReference type="NCBI Taxonomy" id="1286631"/>
    <lineage>
        <taxon>Bacteria</taxon>
        <taxon>Pseudomonadati</taxon>
        <taxon>Pseudomonadota</taxon>
        <taxon>Betaproteobacteria</taxon>
        <taxon>Burkholderiales</taxon>
        <taxon>Sphaerotilaceae</taxon>
        <taxon>Sphaerotilus</taxon>
    </lineage>
</organism>
<evidence type="ECO:0000313" key="3">
    <source>
        <dbReference type="EMBL" id="KDB51358.1"/>
    </source>
</evidence>
<name>A0A059KJS3_9BURK</name>
<dbReference type="eggNOG" id="COG2027">
    <property type="taxonomic scope" value="Bacteria"/>
</dbReference>
<dbReference type="SUPFAM" id="SSF56601">
    <property type="entry name" value="beta-lactamase/transpeptidase-like"/>
    <property type="match status" value="1"/>
</dbReference>
<evidence type="ECO:0008006" key="5">
    <source>
        <dbReference type="Google" id="ProtNLM"/>
    </source>
</evidence>
<dbReference type="Gene3D" id="3.40.710.10">
    <property type="entry name" value="DD-peptidase/beta-lactamase superfamily"/>
    <property type="match status" value="1"/>
</dbReference>
<dbReference type="PROSITE" id="PS51318">
    <property type="entry name" value="TAT"/>
    <property type="match status" value="1"/>
</dbReference>
<dbReference type="GO" id="GO:0006508">
    <property type="term" value="P:proteolysis"/>
    <property type="evidence" value="ECO:0007669"/>
    <property type="project" value="InterPro"/>
</dbReference>
<dbReference type="RefSeq" id="WP_037483745.1">
    <property type="nucleotide sequence ID" value="NZ_AZRA01000085.1"/>
</dbReference>
<reference evidence="3 4" key="1">
    <citation type="journal article" date="2014" name="FEMS Microbiol. Ecol.">
        <title>Sphaerotilus natans encrusted with nanoball-shaped Fe(III) oxide minerals formed by nitrate-reducing mixotrophic Fe(II) oxidation.</title>
        <authorList>
            <person name="Park S."/>
            <person name="Kim D.H."/>
            <person name="Lee J.H."/>
            <person name="Hur H.G."/>
        </authorList>
    </citation>
    <scope>NUCLEOTIDE SEQUENCE [LARGE SCALE GENOMIC DNA]</scope>
    <source>
        <strain evidence="3 4">DSM 6575</strain>
    </source>
</reference>
<dbReference type="PANTHER" id="PTHR30023:SF0">
    <property type="entry name" value="PENICILLIN-SENSITIVE CARBOXYPEPTIDASE A"/>
    <property type="match status" value="1"/>
</dbReference>
<dbReference type="GO" id="GO:0000270">
    <property type="term" value="P:peptidoglycan metabolic process"/>
    <property type="evidence" value="ECO:0007669"/>
    <property type="project" value="TreeGrafter"/>
</dbReference>
<gene>
    <name evidence="3" type="ORF">X805_30470</name>
</gene>
<comment type="similarity">
    <text evidence="1">Belongs to the peptidase S13 family.</text>
</comment>
<sequence>MRDSAPSPDRPGHDDAAAGLLDRRRCLVRLAALALAGGAVPAHAARRRPGRDSAAASLPAPVDQLPAALRQALEASGLPLESFGLHAQPLDGGEALLSWQAARPFVLASTSKLLTSMAALDLLGPAYCWRTRAYLSGPLTQGRLLGDLVIRGGGDATLTSADLLQWFREIQAQGLREVWGDIVINREAFRLRPEDLATTPEPTPERPHHVRPDALALDAGVVRVALRSDAGGRTDIEVTPPLHDVRLVNSLGRGGGCAASAVLRDDGSQLQPQLQVSGQWSPRCGAQQIRFAPVGVRDLGARAIEGLWLQAGGVLRGRVVEHDGGTPTPWRVTEAGGGAAPFAEHLSAPLSVQLREMNKRSDNLIARHLMLSLAPDFPDRSATAEAARLRMREWLRRRGGLRDEAVVGLDTGSGLSRLERATPQAFVHLLQRAARGPHWKLLQRTLPVAGVDGTLEGRLRGSAAQGRAWLKTGTLLDTRGLAGCVQTRGGRMIAVTLLAHHPDQNLIAGAVPALDACVDWIAHLA</sequence>
<dbReference type="InterPro" id="IPR006311">
    <property type="entry name" value="TAT_signal"/>
</dbReference>
<dbReference type="AlphaFoldDB" id="A0A059KJS3"/>
<dbReference type="GO" id="GO:0004185">
    <property type="term" value="F:serine-type carboxypeptidase activity"/>
    <property type="evidence" value="ECO:0007669"/>
    <property type="project" value="InterPro"/>
</dbReference>